<dbReference type="Gene3D" id="3.40.190.10">
    <property type="entry name" value="Periplasmic binding protein-like II"/>
    <property type="match status" value="2"/>
</dbReference>
<dbReference type="CDD" id="cd01008">
    <property type="entry name" value="PBP2_NrtA_SsuA_CpmA_like"/>
    <property type="match status" value="1"/>
</dbReference>
<name>A0ABX2TE52_9PROT</name>
<evidence type="ECO:0000256" key="2">
    <source>
        <dbReference type="ARBA" id="ARBA00010742"/>
    </source>
</evidence>
<dbReference type="PANTHER" id="PTHR30024:SF47">
    <property type="entry name" value="TAURINE-BINDING PERIPLASMIC PROTEIN"/>
    <property type="match status" value="1"/>
</dbReference>
<evidence type="ECO:0000256" key="1">
    <source>
        <dbReference type="ARBA" id="ARBA00004418"/>
    </source>
</evidence>
<evidence type="ECO:0000256" key="3">
    <source>
        <dbReference type="ARBA" id="ARBA00022729"/>
    </source>
</evidence>
<keyword evidence="7" id="KW-1185">Reference proteome</keyword>
<evidence type="ECO:0000256" key="4">
    <source>
        <dbReference type="SAM" id="SignalP"/>
    </source>
</evidence>
<evidence type="ECO:0000313" key="6">
    <source>
        <dbReference type="EMBL" id="NYZ22619.1"/>
    </source>
</evidence>
<comment type="subcellular location">
    <subcellularLocation>
        <location evidence="1">Periplasm</location>
    </subcellularLocation>
</comment>
<feature type="chain" id="PRO_5046207602" evidence="4">
    <location>
        <begin position="26"/>
        <end position="333"/>
    </location>
</feature>
<keyword evidence="3 4" id="KW-0732">Signal</keyword>
<protein>
    <submittedName>
        <fullName evidence="6">ABC transporter substrate-binding protein</fullName>
    </submittedName>
</protein>
<evidence type="ECO:0000313" key="7">
    <source>
        <dbReference type="Proteomes" id="UP000584642"/>
    </source>
</evidence>
<feature type="domain" description="SsuA/THI5-like" evidence="5">
    <location>
        <begin position="39"/>
        <end position="254"/>
    </location>
</feature>
<accession>A0ABX2TE52</accession>
<gene>
    <name evidence="6" type="ORF">HND93_23155</name>
</gene>
<dbReference type="RefSeq" id="WP_180284383.1">
    <property type="nucleotide sequence ID" value="NZ_JABFDB010000019.1"/>
</dbReference>
<comment type="caution">
    <text evidence="6">The sequence shown here is derived from an EMBL/GenBank/DDBJ whole genome shotgun (WGS) entry which is preliminary data.</text>
</comment>
<evidence type="ECO:0000259" key="5">
    <source>
        <dbReference type="Pfam" id="PF09084"/>
    </source>
</evidence>
<proteinExistence type="inferred from homology"/>
<dbReference type="InterPro" id="IPR015168">
    <property type="entry name" value="SsuA/THI5"/>
</dbReference>
<dbReference type="EMBL" id="JABFDB010000019">
    <property type="protein sequence ID" value="NYZ22619.1"/>
    <property type="molecule type" value="Genomic_DNA"/>
</dbReference>
<sequence length="333" mass="35556">MDWKTTAFGALLAAGIGFAALPAAAQTEKVAISMASGVNFVSSLVAHEQGFFKEQGIDADLKPVPRGNIAIEALASKSIQFGEVAHVTFFSAVTKGIPLVAVGVGSRGFTGKMVASNANADRKTLADFKGKRIGIQVGTGVHGVFQMLVKKAGLKETDFQIANVRVTDMPTAMASAGSFDAVVGWDPMMQRIVQAGNGKEVMSARDFEQQADITYPLILITTPDYMAAKPKMVQGVVNAYAKAHKFIRENQDAAVRIYTDYIKKTGADLDEATLRVMMFEVDKFGGANFTEGDLRDMPSTAEFLVESGQIGSKPDLAKIVDRSFGDKAEAALK</sequence>
<feature type="signal peptide" evidence="4">
    <location>
        <begin position="1"/>
        <end position="25"/>
    </location>
</feature>
<organism evidence="6 7">
    <name type="scientific">Azospirillum oleiclasticum</name>
    <dbReference type="NCBI Taxonomy" id="2735135"/>
    <lineage>
        <taxon>Bacteria</taxon>
        <taxon>Pseudomonadati</taxon>
        <taxon>Pseudomonadota</taxon>
        <taxon>Alphaproteobacteria</taxon>
        <taxon>Rhodospirillales</taxon>
        <taxon>Azospirillaceae</taxon>
        <taxon>Azospirillum</taxon>
    </lineage>
</organism>
<dbReference type="Pfam" id="PF09084">
    <property type="entry name" value="NMT1"/>
    <property type="match status" value="1"/>
</dbReference>
<dbReference type="Proteomes" id="UP000584642">
    <property type="component" value="Unassembled WGS sequence"/>
</dbReference>
<comment type="similarity">
    <text evidence="2">Belongs to the bacterial solute-binding protein SsuA/TauA family.</text>
</comment>
<dbReference type="PANTHER" id="PTHR30024">
    <property type="entry name" value="ALIPHATIC SULFONATES-BINDING PROTEIN-RELATED"/>
    <property type="match status" value="1"/>
</dbReference>
<dbReference type="SUPFAM" id="SSF53850">
    <property type="entry name" value="Periplasmic binding protein-like II"/>
    <property type="match status" value="1"/>
</dbReference>
<reference evidence="6 7" key="1">
    <citation type="submission" date="2020-05" db="EMBL/GenBank/DDBJ databases">
        <title>Azospirillum oleiclasticum sp. nov, a nitrogen-fixing and heavy crude oil-emulsifying bacterium isolated from the crude oil of Yumen Oilfield.</title>
        <authorList>
            <person name="Wu D."/>
            <person name="Cai M."/>
            <person name="Zhang X."/>
        </authorList>
    </citation>
    <scope>NUCLEOTIDE SEQUENCE [LARGE SCALE GENOMIC DNA]</scope>
    <source>
        <strain evidence="6 7">ROY-1-1-2</strain>
    </source>
</reference>